<dbReference type="InterPro" id="IPR037401">
    <property type="entry name" value="SnoaL-like"/>
</dbReference>
<protein>
    <submittedName>
        <fullName evidence="2">Nuclear transport factor 2 family protein</fullName>
    </submittedName>
</protein>
<evidence type="ECO:0000313" key="3">
    <source>
        <dbReference type="Proteomes" id="UP000239872"/>
    </source>
</evidence>
<gene>
    <name evidence="2" type="ORF">CJD36_022600</name>
</gene>
<proteinExistence type="predicted"/>
<comment type="caution">
    <text evidence="2">The sequence shown here is derived from an EMBL/GenBank/DDBJ whole genome shotgun (WGS) entry which is preliminary data.</text>
</comment>
<dbReference type="RefSeq" id="WP_105041485.1">
    <property type="nucleotide sequence ID" value="NZ_PPSL01000014.1"/>
</dbReference>
<dbReference type="Proteomes" id="UP000239872">
    <property type="component" value="Unassembled WGS sequence"/>
</dbReference>
<dbReference type="EMBL" id="PPSL01000014">
    <property type="protein sequence ID" value="PQJ08755.1"/>
    <property type="molecule type" value="Genomic_DNA"/>
</dbReference>
<reference evidence="2 3" key="1">
    <citation type="submission" date="2018-01" db="EMBL/GenBank/DDBJ databases">
        <title>A novel member of the phylum Bacteroidetes isolated from glacier ice.</title>
        <authorList>
            <person name="Liu Q."/>
            <person name="Xin Y.-H."/>
        </authorList>
    </citation>
    <scope>NUCLEOTIDE SEQUENCE [LARGE SCALE GENOMIC DNA]</scope>
    <source>
        <strain evidence="2 3">RB1R16</strain>
    </source>
</reference>
<dbReference type="OrthoDB" id="333383at2"/>
<dbReference type="SUPFAM" id="SSF54427">
    <property type="entry name" value="NTF2-like"/>
    <property type="match status" value="1"/>
</dbReference>
<dbReference type="Gene3D" id="3.10.450.50">
    <property type="match status" value="1"/>
</dbReference>
<organism evidence="2 3">
    <name type="scientific">Flavipsychrobacter stenotrophus</name>
    <dbReference type="NCBI Taxonomy" id="2077091"/>
    <lineage>
        <taxon>Bacteria</taxon>
        <taxon>Pseudomonadati</taxon>
        <taxon>Bacteroidota</taxon>
        <taxon>Chitinophagia</taxon>
        <taxon>Chitinophagales</taxon>
        <taxon>Chitinophagaceae</taxon>
        <taxon>Flavipsychrobacter</taxon>
    </lineage>
</organism>
<accession>A0A2S7SQ69</accession>
<sequence>MAQKNLVNIAERWFDGFNNKDLEGLLSLYDDHAEHFSPKLKIRKPETNGMVRGKAALRAWWADAFDRLPTLQYLPTTYTANDERVFMEYIRRVDGELDMLIAEVLEIREGKIIASRVYHG</sequence>
<dbReference type="AlphaFoldDB" id="A0A2S7SQ69"/>
<evidence type="ECO:0000313" key="2">
    <source>
        <dbReference type="EMBL" id="PQJ08755.1"/>
    </source>
</evidence>
<keyword evidence="3" id="KW-1185">Reference proteome</keyword>
<dbReference type="Pfam" id="PF12680">
    <property type="entry name" value="SnoaL_2"/>
    <property type="match status" value="1"/>
</dbReference>
<feature type="domain" description="SnoaL-like" evidence="1">
    <location>
        <begin position="10"/>
        <end position="113"/>
    </location>
</feature>
<dbReference type="InterPro" id="IPR032710">
    <property type="entry name" value="NTF2-like_dom_sf"/>
</dbReference>
<evidence type="ECO:0000259" key="1">
    <source>
        <dbReference type="Pfam" id="PF12680"/>
    </source>
</evidence>
<name>A0A2S7SQ69_9BACT</name>